<evidence type="ECO:0000313" key="1">
    <source>
        <dbReference type="EMBL" id="MBA8801711.1"/>
    </source>
</evidence>
<reference evidence="2 3" key="1">
    <citation type="submission" date="2020-07" db="EMBL/GenBank/DDBJ databases">
        <title>Sequencing the genomes of 1000 actinobacteria strains.</title>
        <authorList>
            <person name="Klenk H.-P."/>
        </authorList>
    </citation>
    <scope>NUCLEOTIDE SEQUENCE [LARGE SCALE GENOMIC DNA]</scope>
    <source>
        <strain evidence="2 3">DSM 21349</strain>
    </source>
</reference>
<dbReference type="EMBL" id="JACGXA010000002">
    <property type="protein sequence ID" value="MBA8805576.1"/>
    <property type="molecule type" value="Genomic_DNA"/>
</dbReference>
<organism evidence="2 3">
    <name type="scientific">Nocardioides ginsengisegetis</name>
    <dbReference type="NCBI Taxonomy" id="661491"/>
    <lineage>
        <taxon>Bacteria</taxon>
        <taxon>Bacillati</taxon>
        <taxon>Actinomycetota</taxon>
        <taxon>Actinomycetes</taxon>
        <taxon>Propionibacteriales</taxon>
        <taxon>Nocardioidaceae</taxon>
        <taxon>Nocardioides</taxon>
    </lineage>
</organism>
<dbReference type="AlphaFoldDB" id="A0A7W3J3D9"/>
<proteinExistence type="predicted"/>
<accession>A0A7W3J3D9</accession>
<comment type="caution">
    <text evidence="2">The sequence shown here is derived from an EMBL/GenBank/DDBJ whole genome shotgun (WGS) entry which is preliminary data.</text>
</comment>
<evidence type="ECO:0000313" key="3">
    <source>
        <dbReference type="Proteomes" id="UP000580910"/>
    </source>
</evidence>
<gene>
    <name evidence="1" type="ORF">FB382_000002</name>
    <name evidence="2" type="ORF">FB382_003921</name>
</gene>
<keyword evidence="3" id="KW-1185">Reference proteome</keyword>
<dbReference type="Proteomes" id="UP000580910">
    <property type="component" value="Unassembled WGS sequence"/>
</dbReference>
<dbReference type="RefSeq" id="WP_182535679.1">
    <property type="nucleotide sequence ID" value="NZ_JACGXA010000001.1"/>
</dbReference>
<evidence type="ECO:0000313" key="2">
    <source>
        <dbReference type="EMBL" id="MBA8805576.1"/>
    </source>
</evidence>
<sequence length="113" mass="12718">MTAEILRRAAALMRERASRAEARRWYPSDEHDGMDEIHWWDITAALPGDDDDPINEFVDSWHPTVALAVADWLDSEVMAFDLLYVAGYTKVEAAKTLSRHALTVARAFLGESA</sequence>
<protein>
    <submittedName>
        <fullName evidence="2">Uncharacterized protein</fullName>
    </submittedName>
</protein>
<dbReference type="EMBL" id="JACGXA010000001">
    <property type="protein sequence ID" value="MBA8801711.1"/>
    <property type="molecule type" value="Genomic_DNA"/>
</dbReference>
<name>A0A7W3J3D9_9ACTN</name>